<keyword evidence="2" id="KW-1185">Reference proteome</keyword>
<protein>
    <submittedName>
        <fullName evidence="1">Uncharacterized protein</fullName>
    </submittedName>
</protein>
<sequence length="270" mass="30600">MVDMLNKLLLALFGAAVSANAFNPCNGSQIITPENINDIKGCREYHGELTLDSIFSPDIVSLHHMRELTGILVLNSYRGEVVFPRSINGTLVIIDVETNNRVDWYSVRQVSHLVLRSVSAKIDFQLRVTGSIQVTDSSTTSIKGLEATYLDYLVIYDCPRLYEFQIDGLQGLTEVSISNTGLKTFDFLKDVVIEEDLQIENYKYSELVIQVRQIGGQIILSGNRLLYHIFFVALDEFDYVPVLYNNPKLLFIQLPDMILILSSSMWNKSY</sequence>
<dbReference type="Proteomes" id="UP001165960">
    <property type="component" value="Unassembled WGS sequence"/>
</dbReference>
<gene>
    <name evidence="1" type="ORF">DSO57_1014592</name>
</gene>
<reference evidence="1" key="1">
    <citation type="submission" date="2022-04" db="EMBL/GenBank/DDBJ databases">
        <title>Genome of the entomopathogenic fungus Entomophthora muscae.</title>
        <authorList>
            <person name="Elya C."/>
            <person name="Lovett B.R."/>
            <person name="Lee E."/>
            <person name="Macias A.M."/>
            <person name="Hajek A.E."/>
            <person name="De Bivort B.L."/>
            <person name="Kasson M.T."/>
            <person name="De Fine Licht H.H."/>
            <person name="Stajich J.E."/>
        </authorList>
    </citation>
    <scope>NUCLEOTIDE SEQUENCE</scope>
    <source>
        <strain evidence="1">Berkeley</strain>
    </source>
</reference>
<name>A0ACC2UFR1_9FUNG</name>
<organism evidence="1 2">
    <name type="scientific">Entomophthora muscae</name>
    <dbReference type="NCBI Taxonomy" id="34485"/>
    <lineage>
        <taxon>Eukaryota</taxon>
        <taxon>Fungi</taxon>
        <taxon>Fungi incertae sedis</taxon>
        <taxon>Zoopagomycota</taxon>
        <taxon>Entomophthoromycotina</taxon>
        <taxon>Entomophthoromycetes</taxon>
        <taxon>Entomophthorales</taxon>
        <taxon>Entomophthoraceae</taxon>
        <taxon>Entomophthora</taxon>
    </lineage>
</organism>
<comment type="caution">
    <text evidence="1">The sequence shown here is derived from an EMBL/GenBank/DDBJ whole genome shotgun (WGS) entry which is preliminary data.</text>
</comment>
<accession>A0ACC2UFR1</accession>
<proteinExistence type="predicted"/>
<dbReference type="EMBL" id="QTSX02000766">
    <property type="protein sequence ID" value="KAJ9085376.1"/>
    <property type="molecule type" value="Genomic_DNA"/>
</dbReference>
<evidence type="ECO:0000313" key="1">
    <source>
        <dbReference type="EMBL" id="KAJ9085376.1"/>
    </source>
</evidence>
<evidence type="ECO:0000313" key="2">
    <source>
        <dbReference type="Proteomes" id="UP001165960"/>
    </source>
</evidence>